<proteinExistence type="inferred from homology"/>
<dbReference type="GO" id="GO:0005506">
    <property type="term" value="F:iron ion binding"/>
    <property type="evidence" value="ECO:0007669"/>
    <property type="project" value="InterPro"/>
</dbReference>
<evidence type="ECO:0000256" key="3">
    <source>
        <dbReference type="ARBA" id="ARBA00022801"/>
    </source>
</evidence>
<comment type="cofactor">
    <cofactor evidence="6">
        <name>Zn(2+)</name>
        <dbReference type="ChEBI" id="CHEBI:29105"/>
    </cofactor>
    <text evidence="6">Binds 1 zinc ion.</text>
</comment>
<dbReference type="GO" id="GO:0016705">
    <property type="term" value="F:oxidoreductase activity, acting on paired donors, with incorporation or reduction of molecular oxygen"/>
    <property type="evidence" value="ECO:0007669"/>
    <property type="project" value="InterPro"/>
</dbReference>
<dbReference type="InterPro" id="IPR002401">
    <property type="entry name" value="Cyt_P450_E_grp-I"/>
</dbReference>
<reference evidence="8" key="1">
    <citation type="submission" date="2020-05" db="EMBL/GenBank/DDBJ databases">
        <title>Evolutionary and genomic comparisons of hybrid uninucleate and nonhybrid Rhizoctonia fungi.</title>
        <authorList>
            <person name="Li C."/>
            <person name="Chen X."/>
        </authorList>
    </citation>
    <scope>NUCLEOTIDE SEQUENCE</scope>
    <source>
        <strain evidence="8">AG-1 IA</strain>
    </source>
</reference>
<dbReference type="GO" id="GO:0006508">
    <property type="term" value="P:proteolysis"/>
    <property type="evidence" value="ECO:0007669"/>
    <property type="project" value="UniProtKB-KW"/>
</dbReference>
<dbReference type="SUPFAM" id="SSF55486">
    <property type="entry name" value="Metalloproteases ('zincins'), catalytic domain"/>
    <property type="match status" value="1"/>
</dbReference>
<evidence type="ECO:0000259" key="7">
    <source>
        <dbReference type="Pfam" id="PF01432"/>
    </source>
</evidence>
<evidence type="ECO:0000313" key="9">
    <source>
        <dbReference type="Proteomes" id="UP000650533"/>
    </source>
</evidence>
<dbReference type="GeneID" id="67029946"/>
<keyword evidence="5 6" id="KW-0482">Metalloprotease</keyword>
<comment type="similarity">
    <text evidence="6">Belongs to the peptidase M3 family.</text>
</comment>
<accession>A0A8H8SXY7</accession>
<protein>
    <submittedName>
        <fullName evidence="8">Metallopeptidase MepB</fullName>
    </submittedName>
</protein>
<dbReference type="GO" id="GO:0006518">
    <property type="term" value="P:peptide metabolic process"/>
    <property type="evidence" value="ECO:0007669"/>
    <property type="project" value="TreeGrafter"/>
</dbReference>
<dbReference type="GO" id="GO:0004497">
    <property type="term" value="F:monooxygenase activity"/>
    <property type="evidence" value="ECO:0007669"/>
    <property type="project" value="InterPro"/>
</dbReference>
<dbReference type="AlphaFoldDB" id="A0A8H8SXY7"/>
<dbReference type="Proteomes" id="UP000650533">
    <property type="component" value="Chromosome 9"/>
</dbReference>
<feature type="domain" description="Peptidase M3A/M3B catalytic" evidence="7">
    <location>
        <begin position="255"/>
        <end position="543"/>
    </location>
</feature>
<keyword evidence="2 6" id="KW-0479">Metal-binding</keyword>
<dbReference type="Pfam" id="PF01432">
    <property type="entry name" value="Peptidase_M3"/>
    <property type="match status" value="1"/>
</dbReference>
<dbReference type="GO" id="GO:0004222">
    <property type="term" value="F:metalloendopeptidase activity"/>
    <property type="evidence" value="ECO:0007669"/>
    <property type="project" value="InterPro"/>
</dbReference>
<dbReference type="GO" id="GO:0020037">
    <property type="term" value="F:heme binding"/>
    <property type="evidence" value="ECO:0007669"/>
    <property type="project" value="InterPro"/>
</dbReference>
<dbReference type="PRINTS" id="PR00463">
    <property type="entry name" value="EP450I"/>
</dbReference>
<gene>
    <name evidence="8" type="ORF">RhiXN_07667</name>
</gene>
<evidence type="ECO:0000256" key="2">
    <source>
        <dbReference type="ARBA" id="ARBA00022723"/>
    </source>
</evidence>
<dbReference type="InterPro" id="IPR001128">
    <property type="entry name" value="Cyt_P450"/>
</dbReference>
<organism evidence="8 9">
    <name type="scientific">Rhizoctonia solani</name>
    <dbReference type="NCBI Taxonomy" id="456999"/>
    <lineage>
        <taxon>Eukaryota</taxon>
        <taxon>Fungi</taxon>
        <taxon>Dikarya</taxon>
        <taxon>Basidiomycota</taxon>
        <taxon>Agaricomycotina</taxon>
        <taxon>Agaricomycetes</taxon>
        <taxon>Cantharellales</taxon>
        <taxon>Ceratobasidiaceae</taxon>
        <taxon>Rhizoctonia</taxon>
    </lineage>
</organism>
<dbReference type="InterPro" id="IPR036396">
    <property type="entry name" value="Cyt_P450_sf"/>
</dbReference>
<dbReference type="SUPFAM" id="SSF48264">
    <property type="entry name" value="Cytochrome P450"/>
    <property type="match status" value="1"/>
</dbReference>
<evidence type="ECO:0000256" key="6">
    <source>
        <dbReference type="RuleBase" id="RU003435"/>
    </source>
</evidence>
<evidence type="ECO:0000256" key="5">
    <source>
        <dbReference type="ARBA" id="ARBA00023049"/>
    </source>
</evidence>
<dbReference type="RefSeq" id="XP_043182868.1">
    <property type="nucleotide sequence ID" value="XM_043327483.1"/>
</dbReference>
<dbReference type="KEGG" id="rsx:RhiXN_07667"/>
<evidence type="ECO:0000256" key="1">
    <source>
        <dbReference type="ARBA" id="ARBA00022670"/>
    </source>
</evidence>
<name>A0A8H8SXY7_9AGAM</name>
<evidence type="ECO:0000313" key="8">
    <source>
        <dbReference type="EMBL" id="QRW22631.1"/>
    </source>
</evidence>
<dbReference type="InterPro" id="IPR024080">
    <property type="entry name" value="Neurolysin/TOP_N"/>
</dbReference>
<dbReference type="InterPro" id="IPR001567">
    <property type="entry name" value="Pept_M3A_M3B_dom"/>
</dbReference>
<dbReference type="Gene3D" id="1.10.1370.40">
    <property type="match status" value="1"/>
</dbReference>
<dbReference type="PANTHER" id="PTHR11804">
    <property type="entry name" value="PROTEASE M3 THIMET OLIGOPEPTIDASE-RELATED"/>
    <property type="match status" value="1"/>
</dbReference>
<sequence>MLSRSWTAALRQRRTGRQTIITLTVLGGGIYLAPKSTRLASTFFRQRQMAIDIHPPQAPLRWDHSPEDVMSFTKEAIENSRNMQDTVASLSESECSFGSVFLPLALAEAHLDATTEPLSFYQNVSPNEKLRDAATEAEKLVREFEGRKVTKEEQRLVDKMILDGKRAGLALPEDKRAELMKLKKELSVGTVAFTREELNGVPEDVINGYTPVEGTDNVRPYWVQKLGGLRRGGEDDQDLQGRDHLWGTKDRDTLLKLKEKEHAKLGLPYDGEFYIWDYRYYDRVFVEESLSLDDAFMSVEFQEIKGNLWHPEVQQFAVWNANSKSKEDFLGWAYLDLFPRESKYSRRRLPLQPGFDSLNGRNYPTAAMVANLAKPTPGRPALMRHDDGHVFHGLLSKTRFGRFHGTSVARDFVEAPSQMLENWCWEPEVLKKMSSHYEKKEPLSDELIKKLVDMRTTTTVLCGGNCTQGAKADHDYSTLWGKLREETSLVKSGSSATHGQATFAHITGGYDAGYYSYAYSLVFAADMYKTVFKGAPLDPARGSATSSWSSRKLFFGNALEIRKAPFLWLKLNEYAQTYGGIFTFHLLGRPTVVFNSPNAGIDLLEKRATNFATRPPIYMAELSDPLCSLWPTSTLLPSTPTPNSKPASHPRFRRSSNTGVRKLMKRLLTRPEDFLDHAKLYAGAVSIRIAYGHTARDFSDEFIQGAEEFMRALSEAILPGRWLVETIPSMRYTLRFPGATFKRKTEQWARMTVQYRQGPFDYVLKHMTEGTAEPSFTSKLLDPADGSQVGESERDMIKVNCGIPSVWRRSRHNRLDIQSFFLAMTLYPDVQSTAQAELDAYLVSNGR</sequence>
<dbReference type="Gene3D" id="1.10.630.10">
    <property type="entry name" value="Cytochrome P450"/>
    <property type="match status" value="1"/>
</dbReference>
<dbReference type="Pfam" id="PF00067">
    <property type="entry name" value="p450"/>
    <property type="match status" value="1"/>
</dbReference>
<keyword evidence="4 6" id="KW-0862">Zinc</keyword>
<dbReference type="PANTHER" id="PTHR11804:SF84">
    <property type="entry name" value="SACCHAROLYSIN"/>
    <property type="match status" value="1"/>
</dbReference>
<dbReference type="EMBL" id="CP059666">
    <property type="protein sequence ID" value="QRW22631.1"/>
    <property type="molecule type" value="Genomic_DNA"/>
</dbReference>
<keyword evidence="3 6" id="KW-0378">Hydrolase</keyword>
<dbReference type="Gene3D" id="1.20.1050.40">
    <property type="entry name" value="Endopeptidase. Chain P, domain 1"/>
    <property type="match status" value="1"/>
</dbReference>
<keyword evidence="1 6" id="KW-0645">Protease</keyword>
<dbReference type="GO" id="GO:0005758">
    <property type="term" value="C:mitochondrial intermembrane space"/>
    <property type="evidence" value="ECO:0007669"/>
    <property type="project" value="TreeGrafter"/>
</dbReference>
<dbReference type="InterPro" id="IPR045090">
    <property type="entry name" value="Pept_M3A_M3B"/>
</dbReference>
<evidence type="ECO:0000256" key="4">
    <source>
        <dbReference type="ARBA" id="ARBA00022833"/>
    </source>
</evidence>